<dbReference type="AlphaFoldDB" id="A0A8D8PS70"/>
<feature type="compositionally biased region" description="Basic and acidic residues" evidence="1">
    <location>
        <begin position="453"/>
        <end position="471"/>
    </location>
</feature>
<feature type="region of interest" description="Disordered" evidence="1">
    <location>
        <begin position="97"/>
        <end position="124"/>
    </location>
</feature>
<sequence length="480" mass="51317">MKEKSKPVAPSGALLPNPPASQIKMPLLPTPTNIPNTPGYIEHTPPASTMYGAPSHASVTPDSTTNPAMMLNLPNINMNQDEVSRLLSSLQSSAATLSPLKSSQPTQAPLSTPLSSVPFPGQPPSVSTTVPNVLTSNALLNTVTPSLTGSNTLPTSENVMHPVPLGPFPQFGVQGPNMGPPGGPFPPGMPLPGMMRTNIPPFPPMPSAAVPPTPSEPVKPPSVKRDPRLSRSSATDAPRPLVPPKPSPTPTDHLSLLKDIDLRLPAVTPLSSSLGTGGSGDTDLRNLIQTVPVHDACREIDATIGSHPPITWSLKRWEGAGRSACNYTDIAPLAKPNPLDPRLDPSRNRRRRSSDEVHPPASPSSSVSPSIRDPRAKTSLPPARRADPRIAPERRTSDPRSSERPLGTMSETRLSPRDSGASRYPADPRKRADPRSSSDEFRYQPNYSNAHVQDSDLRKTDGTFQDTDHRMTPQSGYHHS</sequence>
<feature type="region of interest" description="Disordered" evidence="1">
    <location>
        <begin position="191"/>
        <end position="253"/>
    </location>
</feature>
<evidence type="ECO:0000313" key="2">
    <source>
        <dbReference type="EMBL" id="CAG6612261.1"/>
    </source>
</evidence>
<organism evidence="2">
    <name type="scientific">Cacopsylla melanoneura</name>
    <dbReference type="NCBI Taxonomy" id="428564"/>
    <lineage>
        <taxon>Eukaryota</taxon>
        <taxon>Metazoa</taxon>
        <taxon>Ecdysozoa</taxon>
        <taxon>Arthropoda</taxon>
        <taxon>Hexapoda</taxon>
        <taxon>Insecta</taxon>
        <taxon>Pterygota</taxon>
        <taxon>Neoptera</taxon>
        <taxon>Paraneoptera</taxon>
        <taxon>Hemiptera</taxon>
        <taxon>Sternorrhyncha</taxon>
        <taxon>Psylloidea</taxon>
        <taxon>Psyllidae</taxon>
        <taxon>Psyllinae</taxon>
        <taxon>Cacopsylla</taxon>
    </lineage>
</organism>
<feature type="compositionally biased region" description="Basic and acidic residues" evidence="1">
    <location>
        <begin position="384"/>
        <end position="403"/>
    </location>
</feature>
<dbReference type="EMBL" id="HBUF01024161">
    <property type="protein sequence ID" value="CAG6612261.1"/>
    <property type="molecule type" value="Transcribed_RNA"/>
</dbReference>
<feature type="compositionally biased region" description="Basic and acidic residues" evidence="1">
    <location>
        <begin position="426"/>
        <end position="442"/>
    </location>
</feature>
<protein>
    <submittedName>
        <fullName evidence="2">Uncharacterized protein</fullName>
    </submittedName>
</protein>
<evidence type="ECO:0000256" key="1">
    <source>
        <dbReference type="SAM" id="MobiDB-lite"/>
    </source>
</evidence>
<reference evidence="2" key="1">
    <citation type="submission" date="2021-05" db="EMBL/GenBank/DDBJ databases">
        <authorList>
            <person name="Alioto T."/>
            <person name="Alioto T."/>
            <person name="Gomez Garrido J."/>
        </authorList>
    </citation>
    <scope>NUCLEOTIDE SEQUENCE</scope>
</reference>
<feature type="region of interest" description="Disordered" evidence="1">
    <location>
        <begin position="1"/>
        <end position="37"/>
    </location>
</feature>
<feature type="compositionally biased region" description="Basic and acidic residues" evidence="1">
    <location>
        <begin position="341"/>
        <end position="358"/>
    </location>
</feature>
<feature type="compositionally biased region" description="Polar residues" evidence="1">
    <location>
        <begin position="101"/>
        <end position="115"/>
    </location>
</feature>
<accession>A0A8D8PS70</accession>
<feature type="compositionally biased region" description="Pro residues" evidence="1">
    <location>
        <begin position="200"/>
        <end position="220"/>
    </location>
</feature>
<feature type="compositionally biased region" description="Low complexity" evidence="1">
    <location>
        <begin position="26"/>
        <end position="37"/>
    </location>
</feature>
<feature type="compositionally biased region" description="Pro residues" evidence="1">
    <location>
        <begin position="240"/>
        <end position="249"/>
    </location>
</feature>
<proteinExistence type="predicted"/>
<name>A0A8D8PS70_9HEMI</name>
<feature type="region of interest" description="Disordered" evidence="1">
    <location>
        <begin position="329"/>
        <end position="480"/>
    </location>
</feature>